<feature type="domain" description="AAA+ ATPase" evidence="7">
    <location>
        <begin position="1594"/>
        <end position="1736"/>
    </location>
</feature>
<organism evidence="8 9">
    <name type="scientific">Pestalotiopsis fici (strain W106-1 / CGMCC3.15140)</name>
    <dbReference type="NCBI Taxonomy" id="1229662"/>
    <lineage>
        <taxon>Eukaryota</taxon>
        <taxon>Fungi</taxon>
        <taxon>Dikarya</taxon>
        <taxon>Ascomycota</taxon>
        <taxon>Pezizomycotina</taxon>
        <taxon>Sordariomycetes</taxon>
        <taxon>Xylariomycetidae</taxon>
        <taxon>Amphisphaeriales</taxon>
        <taxon>Sporocadaceae</taxon>
        <taxon>Pestalotiopsis</taxon>
    </lineage>
</organism>
<dbReference type="SMART" id="SM00382">
    <property type="entry name" value="AAA"/>
    <property type="match status" value="3"/>
</dbReference>
<feature type="coiled-coil region" evidence="5">
    <location>
        <begin position="2195"/>
        <end position="2252"/>
    </location>
</feature>
<evidence type="ECO:0000313" key="9">
    <source>
        <dbReference type="Proteomes" id="UP000030651"/>
    </source>
</evidence>
<evidence type="ECO:0000256" key="6">
    <source>
        <dbReference type="SAM" id="MobiDB-lite"/>
    </source>
</evidence>
<dbReference type="SUPFAM" id="SSF52540">
    <property type="entry name" value="P-loop containing nucleoside triphosphate hydrolases"/>
    <property type="match status" value="4"/>
</dbReference>
<dbReference type="CDD" id="cd17936">
    <property type="entry name" value="EEXXEc_NFX1"/>
    <property type="match status" value="1"/>
</dbReference>
<dbReference type="GO" id="GO:0016887">
    <property type="term" value="F:ATP hydrolysis activity"/>
    <property type="evidence" value="ECO:0007669"/>
    <property type="project" value="InterPro"/>
</dbReference>
<dbReference type="CDD" id="cd06008">
    <property type="entry name" value="NF-X1-zinc-finger"/>
    <property type="match status" value="1"/>
</dbReference>
<evidence type="ECO:0000256" key="2">
    <source>
        <dbReference type="ARBA" id="ARBA00022741"/>
    </source>
</evidence>
<feature type="compositionally biased region" description="Polar residues" evidence="6">
    <location>
        <begin position="2137"/>
        <end position="2152"/>
    </location>
</feature>
<dbReference type="InterPro" id="IPR003959">
    <property type="entry name" value="ATPase_AAA_core"/>
</dbReference>
<evidence type="ECO:0000313" key="8">
    <source>
        <dbReference type="EMBL" id="ETS74368.1"/>
    </source>
</evidence>
<dbReference type="Pfam" id="PF00004">
    <property type="entry name" value="AAA"/>
    <property type="match status" value="3"/>
</dbReference>
<keyword evidence="3" id="KW-0378">Hydrolase</keyword>
<dbReference type="InterPro" id="IPR027417">
    <property type="entry name" value="P-loop_NTPase"/>
</dbReference>
<accession>W3WKG8</accession>
<evidence type="ECO:0000256" key="5">
    <source>
        <dbReference type="SAM" id="Coils"/>
    </source>
</evidence>
<dbReference type="Proteomes" id="UP000030651">
    <property type="component" value="Unassembled WGS sequence"/>
</dbReference>
<dbReference type="Pfam" id="PF17866">
    <property type="entry name" value="AAA_lid_6"/>
    <property type="match status" value="2"/>
</dbReference>
<evidence type="ECO:0000256" key="3">
    <source>
        <dbReference type="ARBA" id="ARBA00022806"/>
    </source>
</evidence>
<dbReference type="OrthoDB" id="2423195at2759"/>
<dbReference type="FunFam" id="3.40.50.300:FF:001660">
    <property type="entry name" value="NF-X1 finger and helicase protein, putative"/>
    <property type="match status" value="1"/>
</dbReference>
<dbReference type="GeneID" id="19279247"/>
<dbReference type="STRING" id="1229662.W3WKG8"/>
<dbReference type="InterPro" id="IPR047187">
    <property type="entry name" value="SF1_C_Upf1"/>
</dbReference>
<dbReference type="InterPro" id="IPR041679">
    <property type="entry name" value="DNA2/NAM7-like_C"/>
</dbReference>
<keyword evidence="5" id="KW-0175">Coiled coil</keyword>
<reference evidence="9" key="1">
    <citation type="journal article" date="2015" name="BMC Genomics">
        <title>Genomic and transcriptomic analysis of the endophytic fungus Pestalotiopsis fici reveals its lifestyle and high potential for synthesis of natural products.</title>
        <authorList>
            <person name="Wang X."/>
            <person name="Zhang X."/>
            <person name="Liu L."/>
            <person name="Xiang M."/>
            <person name="Wang W."/>
            <person name="Sun X."/>
            <person name="Che Y."/>
            <person name="Guo L."/>
            <person name="Liu G."/>
            <person name="Guo L."/>
            <person name="Wang C."/>
            <person name="Yin W.B."/>
            <person name="Stadler M."/>
            <person name="Zhang X."/>
            <person name="Liu X."/>
        </authorList>
    </citation>
    <scope>NUCLEOTIDE SEQUENCE [LARGE SCALE GENOMIC DNA]</scope>
    <source>
        <strain evidence="9">W106-1 / CGMCC3.15140</strain>
    </source>
</reference>
<dbReference type="InterPro" id="IPR003593">
    <property type="entry name" value="AAA+_ATPase"/>
</dbReference>
<keyword evidence="3" id="KW-0347">Helicase</keyword>
<name>W3WKG8_PESFW</name>
<dbReference type="PRINTS" id="PR00819">
    <property type="entry name" value="CBXCFQXSUPER"/>
</dbReference>
<dbReference type="HOGENOM" id="CLU_001133_0_0_1"/>
<sequence length="2282" mass="256641">MDMPTTIQETRDDSRAIRLRKVFKTVLSGKRSIADSGIAKLFLEAVRNHENPSTCIEEILASKHGLAAIRSSVRVDLSVPFLQEYTLGLVQYLSHPSIRTLSDGQFLWQILLSIVEPPTVWNALNNVFKQFEEHWLEPFAWIALELLSNTTDQAPDVCADVQLILASGRLQKADSHALRDVAYKLQKLIVTRTQPESSPNGYSPGGRHDNDFADFRKIEIYPTADELLSTEKPYYLRLDEAFQAEPSTIANIHLDNQFRLMREDMLAEIRYDLQVATEKKKGRRRALNLEGLFLSGIDCGNERRGKLVSLILSCEKGIEDLRKIPQAQRRQFLIDNKNYLKHQSFGALMCGNQILGFAFLQRELDLLCKEEPQICLQFTNRQNLKTALQMLRTPANLHFVVVDTPVFAHEPVLEGLKALRELPLGDALIRPASTDMQTEISVAPQLQQAISRLQSMETEGCVIKLGAKNVRVDQSQISSFVAAISQRVSRIQGPPGTGKSFVGSWIAKTLFDCSDLRIFVISYTNHALDQFLEELLDVGIPATKMVRLGSKSTDRTAGLLLSQQKDVFQRSKDSWHIMDALKVEKYELDDRLKGTFETYKQFTASFEVLMEYLEFSEDYEKFHRAFQVPRGEQSWKRVGKKGKEIRPDYLFSRWLDGKSPGVFTNNVAADCEEVWDMQTPKRKAIHGKWIQDIMEEQSDEVEQVAHEFNSIQENLDDMYNERTINILRSRRLIGCTTTAAAMYNKVIRAAEPDVVIVEEAGEIREAHILTALAPSVKQLILIGDHKQLRPKVDNYALTVEKGDGYNLNMSMFERMILQGHGYTTLSKQHRMHPEISCLPRALTYPSLLDGPFTSEHPFIRGLQDRVIFVDHDRPETASAVLSDKQDSKTSSSKQNDFEAQMVLRLVRYLAQQGYGTDKMVVLTPYLGQLRLLRDILKQENDPILNDLDSAPLIQAGLLTQAASKVGKRPLRLSTIDNYQGEESDITIISLTRSNAQGDIGFMSAPERLNVMITRARNCLIMIGNARTFMDSKKGTKTWNPFFQILKDREHLYDGFPVKCERHPEKKAILSVPASFDTHCPNGGCAEPCGTQLSCRLHICQRRCHLVTDHTKVECTQLLTKTCNRQHEIRIPCHKSKSSCYKCISEDRETERRAKRDLDLERRRASQQAVYAKEFQEIQDEIDHERRTMKYAAEEETQKSQLEQQRQQLAALKETAQRKKAMKQTEQARKLLATENAKKAEVEKTRMTQKKSSDITTECSDSAQGQWEYLKQSEGAKIKSLDQLIEMIGLEKVKLQFLDIKATVDTKIRQNVDFSKQRYGCSFLGNPGTGKTTVARLYAEFLATLGVIPSSIFEETSGSKLANMGVAGCQNLVDTMLEKGGGVVFIDEAYQLTSGNSPGGGAVVDYLLAEVENLMGKIVFLLAGYKKQMETFSAHNAGIPSRFPIDMEFVDYTDDELLKILNLKIHKGWNGAMKCEEGTFGLYCRIVARRIGRGRGHEGFGNARTVENVLDQISRRQATRISKARRNKLQPNDFLLTKEDLIGPAPSEALSHSPSWKKLSEMIGLESVKETVKVLLDSIQINYQRELAEEPLVEYTLNKVFLGNPGTGKTTVAKLYGAILADLGLLSNGEVVVKNPSDFIGAVIGGSEKQTKGILASTIGKVLVIDEAYGLYAGSSGLGARSNSFQTAVIDTIVAEVQSVPGDDRCVLLLGYKDQMEDMFHNVNPGLSRRFPMSTAFNFADFSQGQLEQILNMKLKQSGFQATGEAKKVALEMLDRARNRPNFGNAGEIDIILNDTKARHQKRCSSGQAASSQVFEAIDFDENFNRAENTETNVSKLFEGTVGAEEIISKLQGYQETVRDLKSLEMDPKESIPFNFLFKGPPGTGKTTTAKKMGKVFYDMGFLATAEVVECSASDLVAQYIGQTGPKVRQCLDKALGKVLFVDEAYRLAEGHFAQEAIDELVDSVTKEKYFKKLIIILAGYDSDIDRLMTVNQGFTSRFPETVYFRSLKEDECVALLGNVLSARLKNLKTKNNTFDFSILLTPTPAFRARLEDLFLNLILQSSWASARDVKTLAMEVFKKVINLKSTGTERRFTLTEAIVIDELQSMYQERAKRNLATASRSRNRNNNLPAYQPRPDISSSVARDTSAGMQSNAKEDGPSPPSDNSKDAQKSTKKQVPRPDGHQATRDAGVSDEVWAQLQKDAQAARERIEETKRLRMELHTTSEANRDKIVKRLLEEERKQAEELAMKEKLKMMGLCPMGYDWIKQATGYRCAGGSHFIPDP</sequence>
<feature type="compositionally biased region" description="Low complexity" evidence="6">
    <location>
        <begin position="2114"/>
        <end position="2128"/>
    </location>
</feature>
<dbReference type="RefSeq" id="XP_007841006.1">
    <property type="nucleotide sequence ID" value="XM_007842815.1"/>
</dbReference>
<dbReference type="Gene3D" id="1.10.8.60">
    <property type="match status" value="1"/>
</dbReference>
<feature type="domain" description="AAA+ ATPase" evidence="7">
    <location>
        <begin position="1871"/>
        <end position="2008"/>
    </location>
</feature>
<gene>
    <name evidence="8" type="ORF">PFICI_14234</name>
</gene>
<keyword evidence="9" id="KW-1185">Reference proteome</keyword>
<dbReference type="Pfam" id="PF13086">
    <property type="entry name" value="AAA_11"/>
    <property type="match status" value="1"/>
</dbReference>
<dbReference type="PANTHER" id="PTHR43392">
    <property type="entry name" value="AAA-TYPE ATPASE FAMILY PROTEIN / ANKYRIN REPEAT FAMILY PROTEIN"/>
    <property type="match status" value="1"/>
</dbReference>
<feature type="coiled-coil region" evidence="5">
    <location>
        <begin position="694"/>
        <end position="721"/>
    </location>
</feature>
<dbReference type="EMBL" id="KI912120">
    <property type="protein sequence ID" value="ETS74368.1"/>
    <property type="molecule type" value="Genomic_DNA"/>
</dbReference>
<keyword evidence="2" id="KW-0547">Nucleotide-binding</keyword>
<dbReference type="CDD" id="cd18808">
    <property type="entry name" value="SF1_C_Upf1"/>
    <property type="match status" value="1"/>
</dbReference>
<dbReference type="Gene3D" id="3.40.50.300">
    <property type="entry name" value="P-loop containing nucleotide triphosphate hydrolases"/>
    <property type="match status" value="5"/>
</dbReference>
<dbReference type="InterPro" id="IPR041627">
    <property type="entry name" value="AAA_lid_6"/>
</dbReference>
<dbReference type="PANTHER" id="PTHR43392:SF2">
    <property type="entry name" value="AAA-TYPE ATPASE FAMILY PROTEIN _ ANKYRIN REPEAT FAMILY PROTEIN"/>
    <property type="match status" value="1"/>
</dbReference>
<dbReference type="FunFam" id="1.10.8.60:FF:000160">
    <property type="entry name" value="WGS project CABT00000000 data, contig 2.55"/>
    <property type="match status" value="1"/>
</dbReference>
<dbReference type="InterPro" id="IPR000641">
    <property type="entry name" value="CbxX/CfxQ"/>
</dbReference>
<keyword evidence="4" id="KW-0067">ATP-binding</keyword>
<feature type="coiled-coil region" evidence="5">
    <location>
        <begin position="1191"/>
        <end position="1228"/>
    </location>
</feature>
<evidence type="ECO:0000256" key="1">
    <source>
        <dbReference type="ARBA" id="ARBA00010378"/>
    </source>
</evidence>
<protein>
    <recommendedName>
        <fullName evidence="7">AAA+ ATPase domain-containing protein</fullName>
    </recommendedName>
</protein>
<evidence type="ECO:0000256" key="4">
    <source>
        <dbReference type="ARBA" id="ARBA00022840"/>
    </source>
</evidence>
<dbReference type="eggNOG" id="KOG1807">
    <property type="taxonomic scope" value="Eukaryota"/>
</dbReference>
<dbReference type="Pfam" id="PF13087">
    <property type="entry name" value="AAA_12"/>
    <property type="match status" value="1"/>
</dbReference>
<dbReference type="eggNOG" id="KOG0730">
    <property type="taxonomic scope" value="Eukaryota"/>
</dbReference>
<dbReference type="FunFam" id="1.10.8.60:FF:000159">
    <property type="entry name" value="p-loop containing nucleoside triphosphate hydrolase protein"/>
    <property type="match status" value="1"/>
</dbReference>
<comment type="similarity">
    <text evidence="1">Belongs to the CbxX/CfxQ family.</text>
</comment>
<dbReference type="GO" id="GO:0004386">
    <property type="term" value="F:helicase activity"/>
    <property type="evidence" value="ECO:0007669"/>
    <property type="project" value="InterPro"/>
</dbReference>
<feature type="domain" description="AAA+ ATPase" evidence="7">
    <location>
        <begin position="1316"/>
        <end position="1450"/>
    </location>
</feature>
<proteinExistence type="inferred from homology"/>
<dbReference type="KEGG" id="pfy:PFICI_14234"/>
<feature type="region of interest" description="Disordered" evidence="6">
    <location>
        <begin position="2114"/>
        <end position="2192"/>
    </location>
</feature>
<dbReference type="InParanoid" id="W3WKG8"/>
<dbReference type="InterPro" id="IPR050773">
    <property type="entry name" value="CbxX/CfxQ_RuBisCO_ESX"/>
</dbReference>
<evidence type="ECO:0000259" key="7">
    <source>
        <dbReference type="SMART" id="SM00382"/>
    </source>
</evidence>
<dbReference type="OMA" id="GNMETFM"/>
<dbReference type="GO" id="GO:0005524">
    <property type="term" value="F:ATP binding"/>
    <property type="evidence" value="ECO:0007669"/>
    <property type="project" value="UniProtKB-KW"/>
</dbReference>
<dbReference type="CDD" id="cd00009">
    <property type="entry name" value="AAA"/>
    <property type="match status" value="2"/>
</dbReference>
<dbReference type="InterPro" id="IPR041677">
    <property type="entry name" value="DNA2/NAM7_AAA_11"/>
</dbReference>
<dbReference type="FunFam" id="3.40.50.300:FF:000216">
    <property type="entry name" value="Type VII secretion ATPase EccA"/>
    <property type="match status" value="2"/>
</dbReference>